<feature type="non-terminal residue" evidence="2">
    <location>
        <position position="1"/>
    </location>
</feature>
<reference evidence="2" key="2">
    <citation type="journal article" date="2023" name="Plants (Basel)">
        <title>Annotation of the Turnera subulata (Passifloraceae) Draft Genome Reveals the S-Locus Evolved after the Divergence of Turneroideae from Passifloroideae in a Stepwise Manner.</title>
        <authorList>
            <person name="Henning P.M."/>
            <person name="Roalson E.H."/>
            <person name="Mir W."/>
            <person name="McCubbin A.G."/>
            <person name="Shore J.S."/>
        </authorList>
    </citation>
    <scope>NUCLEOTIDE SEQUENCE</scope>
    <source>
        <strain evidence="2">F60SS</strain>
    </source>
</reference>
<accession>A0A9Q0FXD7</accession>
<dbReference type="Gene3D" id="3.40.50.620">
    <property type="entry name" value="HUPs"/>
    <property type="match status" value="1"/>
</dbReference>
<gene>
    <name evidence="2" type="ORF">Tsubulata_040966</name>
</gene>
<name>A0A9Q0FXD7_9ROSI</name>
<dbReference type="PANTHER" id="PTHR47583:SF1">
    <property type="entry name" value="ADENINE NUCLEOTIDE ALPHA HYDROLASES-LIKE SUPERFAMILY PROTEIN"/>
    <property type="match status" value="1"/>
</dbReference>
<evidence type="ECO:0000313" key="2">
    <source>
        <dbReference type="EMBL" id="KAJ4838312.1"/>
    </source>
</evidence>
<comment type="caution">
    <text evidence="2">The sequence shown here is derived from an EMBL/GenBank/DDBJ whole genome shotgun (WGS) entry which is preliminary data.</text>
</comment>
<keyword evidence="3" id="KW-1185">Reference proteome</keyword>
<feature type="domain" description="UspA" evidence="1">
    <location>
        <begin position="43"/>
        <end position="157"/>
    </location>
</feature>
<protein>
    <recommendedName>
        <fullName evidence="1">UspA domain-containing protein</fullName>
    </recommendedName>
</protein>
<organism evidence="2 3">
    <name type="scientific">Turnera subulata</name>
    <dbReference type="NCBI Taxonomy" id="218843"/>
    <lineage>
        <taxon>Eukaryota</taxon>
        <taxon>Viridiplantae</taxon>
        <taxon>Streptophyta</taxon>
        <taxon>Embryophyta</taxon>
        <taxon>Tracheophyta</taxon>
        <taxon>Spermatophyta</taxon>
        <taxon>Magnoliopsida</taxon>
        <taxon>eudicotyledons</taxon>
        <taxon>Gunneridae</taxon>
        <taxon>Pentapetalae</taxon>
        <taxon>rosids</taxon>
        <taxon>fabids</taxon>
        <taxon>Malpighiales</taxon>
        <taxon>Passifloraceae</taxon>
        <taxon>Turnera</taxon>
    </lineage>
</organism>
<dbReference type="OrthoDB" id="843225at2759"/>
<reference evidence="2" key="1">
    <citation type="submission" date="2022-02" db="EMBL/GenBank/DDBJ databases">
        <authorList>
            <person name="Henning P.M."/>
            <person name="McCubbin A.G."/>
            <person name="Shore J.S."/>
        </authorList>
    </citation>
    <scope>NUCLEOTIDE SEQUENCE</scope>
    <source>
        <strain evidence="2">F60SS</strain>
        <tissue evidence="2">Leaves</tissue>
    </source>
</reference>
<proteinExistence type="predicted"/>
<dbReference type="Pfam" id="PF00582">
    <property type="entry name" value="Usp"/>
    <property type="match status" value="1"/>
</dbReference>
<dbReference type="PANTHER" id="PTHR47583">
    <property type="entry name" value="ADENINE NUCLEOTIDE ALPHA HYDROLASES-LIKE SUPERFAMILY PROTEIN"/>
    <property type="match status" value="1"/>
</dbReference>
<dbReference type="InterPro" id="IPR006016">
    <property type="entry name" value="UspA"/>
</dbReference>
<evidence type="ECO:0000259" key="1">
    <source>
        <dbReference type="Pfam" id="PF00582"/>
    </source>
</evidence>
<dbReference type="EMBL" id="JAKUCV010003588">
    <property type="protein sequence ID" value="KAJ4838312.1"/>
    <property type="molecule type" value="Genomic_DNA"/>
</dbReference>
<dbReference type="Proteomes" id="UP001141552">
    <property type="component" value="Unassembled WGS sequence"/>
</dbReference>
<dbReference type="SUPFAM" id="SSF52402">
    <property type="entry name" value="Adenine nucleotide alpha hydrolases-like"/>
    <property type="match status" value="1"/>
</dbReference>
<dbReference type="AlphaFoldDB" id="A0A9Q0FXD7"/>
<dbReference type="InterPro" id="IPR014729">
    <property type="entry name" value="Rossmann-like_a/b/a_fold"/>
</dbReference>
<dbReference type="CDD" id="cd23659">
    <property type="entry name" value="USP_At3g01520-like"/>
    <property type="match status" value="1"/>
</dbReference>
<sequence>MITLEPVDENAECVWREVRLPSLIPLVPKPELDRESGERRRGRNILMAIDHGPNSKRAFDWALTHLCRMADTIHLVHAVSEEDSHSNSLMCLDMNHGIVYEMTEGLMEKLAVEAFQVAMVKSEARILQGDPGKVICQEAKRLQPAAVVMGTRGRGLVKSPKPTVVEEFVTVRKRS</sequence>
<evidence type="ECO:0000313" key="3">
    <source>
        <dbReference type="Proteomes" id="UP001141552"/>
    </source>
</evidence>